<dbReference type="InterPro" id="IPR001753">
    <property type="entry name" value="Enoyl-CoA_hydra/iso"/>
</dbReference>
<evidence type="ECO:0000256" key="2">
    <source>
        <dbReference type="ARBA" id="ARBA00005005"/>
    </source>
</evidence>
<dbReference type="SUPFAM" id="SSF48179">
    <property type="entry name" value="6-phosphogluconate dehydrogenase C-terminal domain-like"/>
    <property type="match status" value="2"/>
</dbReference>
<organism evidence="15 16">
    <name type="scientific">Orrella marina</name>
    <dbReference type="NCBI Taxonomy" id="2163011"/>
    <lineage>
        <taxon>Bacteria</taxon>
        <taxon>Pseudomonadati</taxon>
        <taxon>Pseudomonadota</taxon>
        <taxon>Betaproteobacteria</taxon>
        <taxon>Burkholderiales</taxon>
        <taxon>Alcaligenaceae</taxon>
        <taxon>Orrella</taxon>
    </lineage>
</organism>
<evidence type="ECO:0000256" key="5">
    <source>
        <dbReference type="ARBA" id="ARBA00023002"/>
    </source>
</evidence>
<keyword evidence="7" id="KW-0443">Lipid metabolism</keyword>
<keyword evidence="4" id="KW-0442">Lipid degradation</keyword>
<dbReference type="PANTHER" id="PTHR23309">
    <property type="entry name" value="3-HYDROXYACYL-COA DEHYROGENASE"/>
    <property type="match status" value="1"/>
</dbReference>
<feature type="domain" description="3-hydroxyacyl-CoA dehydrogenase C-terminal" evidence="13">
    <location>
        <begin position="607"/>
        <end position="693"/>
    </location>
</feature>
<keyword evidence="16" id="KW-1185">Reference proteome</keyword>
<evidence type="ECO:0000256" key="12">
    <source>
        <dbReference type="ARBA" id="ARBA00049556"/>
    </source>
</evidence>
<evidence type="ECO:0000313" key="15">
    <source>
        <dbReference type="EMBL" id="AWB32842.1"/>
    </source>
</evidence>
<evidence type="ECO:0000256" key="6">
    <source>
        <dbReference type="ARBA" id="ARBA00023027"/>
    </source>
</evidence>
<dbReference type="FunFam" id="1.10.1040.50:FF:000006">
    <property type="entry name" value="Peroxisomal bifunctional enzyme"/>
    <property type="match status" value="1"/>
</dbReference>
<evidence type="ECO:0000256" key="11">
    <source>
        <dbReference type="ARBA" id="ARBA00023268"/>
    </source>
</evidence>
<dbReference type="UniPathway" id="UPA00659"/>
<sequence length="704" mass="75806">MQTVHYETRDDVAVIHMNRPPVNSLGHPLRKDLHEAIARALADASVKALVVTGTDKAFSGGADISEFGGPLPSTEPRLASVIEQMESADKPIVAAISGICLGGGLELALGAHERVAHVQARIGLPEVKLGILPGGGGTQRLPRLVGLKRALTMITEGLIVRASTLSDTRLFAQVVDEDIVSAAIQTARELAAKGAPYRRVRDIDMDEPNAQAILDECRQKLAGSKDKAMQLAQQNCLESVAGTVNLPFSKGLEQERALINMLMESSQSKALRHIFFAERAVTKIPGVAADTPIRDISRVGVIGAGTMGGGIAMSMLNAGIPVTLVEATQQALDRGVAIIERNYENTASKGRITAEDVQKRMALLTPSLAYEDLSDADLVIEAVFEDMDVKKSVFGKLDAICKSGAILASNTSYLNIDELAATTSRPGDVLGLHFFSPANVMKLLEIVRGDKTSNEVLTTCMSLARRIGKIAVVAGVCDGFIGNRMVARYTAAAHGLVVQGAAPQQVDQALEAYGFSMGPLRMGDLAGLDIGYATRKRYKASAPDQWYPHIADDLVEQGRLGQKSGSGWYRYEPGNRQAIPDPQAEEIIRQFRQRLGVSPRVVTDEEVVARCVGALINEGARILEEGIALRPSDIDVVYLNGYAFPRQHGGPMFYADQIGLDKVLADLQRFCSEPGAKSWWQPASLIVSLVNESKSLSQWQKERA</sequence>
<dbReference type="SUPFAM" id="SSF52096">
    <property type="entry name" value="ClpP/crotonase"/>
    <property type="match status" value="1"/>
</dbReference>
<keyword evidence="11" id="KW-0511">Multifunctional enzyme</keyword>
<keyword evidence="6" id="KW-0520">NAD</keyword>
<name>A0A2R4XGA0_9BURK</name>
<keyword evidence="3" id="KW-0276">Fatty acid metabolism</keyword>
<evidence type="ECO:0000256" key="3">
    <source>
        <dbReference type="ARBA" id="ARBA00022832"/>
    </source>
</evidence>
<protein>
    <submittedName>
        <fullName evidence="15">3-hydroxyacyl-CoA dehydrogenase</fullName>
    </submittedName>
</protein>
<feature type="domain" description="3-hydroxyacyl-CoA dehydrogenase C-terminal" evidence="13">
    <location>
        <begin position="479"/>
        <end position="571"/>
    </location>
</feature>
<keyword evidence="5" id="KW-0560">Oxidoreductase</keyword>
<gene>
    <name evidence="15" type="ORF">DBV39_02905</name>
</gene>
<dbReference type="InterPro" id="IPR029045">
    <property type="entry name" value="ClpP/crotonase-like_dom_sf"/>
</dbReference>
<dbReference type="Gene3D" id="3.90.226.10">
    <property type="entry name" value="2-enoyl-CoA Hydratase, Chain A, domain 1"/>
    <property type="match status" value="1"/>
</dbReference>
<dbReference type="KEGG" id="boz:DBV39_02905"/>
<dbReference type="OrthoDB" id="5287258at2"/>
<comment type="subcellular location">
    <subcellularLocation>
        <location evidence="1">Peroxisome</location>
    </subcellularLocation>
</comment>
<reference evidence="15 16" key="1">
    <citation type="submission" date="2018-04" db="EMBL/GenBank/DDBJ databases">
        <title>Bordetella sp. HZ20 isolated from seawater.</title>
        <authorList>
            <person name="Sun C."/>
        </authorList>
    </citation>
    <scope>NUCLEOTIDE SEQUENCE [LARGE SCALE GENOMIC DNA]</scope>
    <source>
        <strain evidence="15 16">HZ20</strain>
    </source>
</reference>
<dbReference type="RefSeq" id="WP_108620283.1">
    <property type="nucleotide sequence ID" value="NZ_CP028901.1"/>
</dbReference>
<dbReference type="GO" id="GO:0004300">
    <property type="term" value="F:enoyl-CoA hydratase activity"/>
    <property type="evidence" value="ECO:0007669"/>
    <property type="project" value="UniProtKB-ARBA"/>
</dbReference>
<dbReference type="Pfam" id="PF02737">
    <property type="entry name" value="3HCDH_N"/>
    <property type="match status" value="1"/>
</dbReference>
<dbReference type="GO" id="GO:0070403">
    <property type="term" value="F:NAD+ binding"/>
    <property type="evidence" value="ECO:0007669"/>
    <property type="project" value="InterPro"/>
</dbReference>
<evidence type="ECO:0000256" key="10">
    <source>
        <dbReference type="ARBA" id="ARBA00023239"/>
    </source>
</evidence>
<evidence type="ECO:0000256" key="8">
    <source>
        <dbReference type="ARBA" id="ARBA00023140"/>
    </source>
</evidence>
<dbReference type="Gene3D" id="3.40.50.720">
    <property type="entry name" value="NAD(P)-binding Rossmann-like Domain"/>
    <property type="match status" value="1"/>
</dbReference>
<keyword evidence="8" id="KW-0576">Peroxisome</keyword>
<proteinExistence type="predicted"/>
<dbReference type="GO" id="GO:0003857">
    <property type="term" value="F:(3S)-3-hydroxyacyl-CoA dehydrogenase (NAD+) activity"/>
    <property type="evidence" value="ECO:0007669"/>
    <property type="project" value="UniProtKB-EC"/>
</dbReference>
<dbReference type="InterPro" id="IPR006176">
    <property type="entry name" value="3-OHacyl-CoA_DH_NAD-bd"/>
</dbReference>
<evidence type="ECO:0000313" key="16">
    <source>
        <dbReference type="Proteomes" id="UP000244571"/>
    </source>
</evidence>
<evidence type="ECO:0000259" key="13">
    <source>
        <dbReference type="Pfam" id="PF00725"/>
    </source>
</evidence>
<evidence type="ECO:0000256" key="7">
    <source>
        <dbReference type="ARBA" id="ARBA00023098"/>
    </source>
</evidence>
<dbReference type="Pfam" id="PF00378">
    <property type="entry name" value="ECH_1"/>
    <property type="match status" value="1"/>
</dbReference>
<dbReference type="Pfam" id="PF00725">
    <property type="entry name" value="3HCDH"/>
    <property type="match status" value="2"/>
</dbReference>
<dbReference type="PANTHER" id="PTHR23309:SF51">
    <property type="entry name" value="3-HYDROXYACYL-COA DEHYDROGENASE-RELATED"/>
    <property type="match status" value="1"/>
</dbReference>
<evidence type="ECO:0000259" key="14">
    <source>
        <dbReference type="Pfam" id="PF02737"/>
    </source>
</evidence>
<dbReference type="AlphaFoldDB" id="A0A2R4XGA0"/>
<dbReference type="GO" id="GO:0016853">
    <property type="term" value="F:isomerase activity"/>
    <property type="evidence" value="ECO:0007669"/>
    <property type="project" value="UniProtKB-KW"/>
</dbReference>
<evidence type="ECO:0000256" key="1">
    <source>
        <dbReference type="ARBA" id="ARBA00004275"/>
    </source>
</evidence>
<keyword evidence="9" id="KW-0413">Isomerase</keyword>
<dbReference type="SUPFAM" id="SSF51735">
    <property type="entry name" value="NAD(P)-binding Rossmann-fold domains"/>
    <property type="match status" value="1"/>
</dbReference>
<keyword evidence="10" id="KW-0456">Lyase</keyword>
<dbReference type="Gene3D" id="1.10.1040.50">
    <property type="match status" value="1"/>
</dbReference>
<evidence type="ECO:0000256" key="9">
    <source>
        <dbReference type="ARBA" id="ARBA00023235"/>
    </source>
</evidence>
<dbReference type="InterPro" id="IPR008927">
    <property type="entry name" value="6-PGluconate_DH-like_C_sf"/>
</dbReference>
<dbReference type="EMBL" id="CP028901">
    <property type="protein sequence ID" value="AWB32842.1"/>
    <property type="molecule type" value="Genomic_DNA"/>
</dbReference>
<dbReference type="GO" id="GO:0006635">
    <property type="term" value="P:fatty acid beta-oxidation"/>
    <property type="evidence" value="ECO:0007669"/>
    <property type="project" value="UniProtKB-UniPathway"/>
</dbReference>
<dbReference type="Proteomes" id="UP000244571">
    <property type="component" value="Chromosome"/>
</dbReference>
<dbReference type="FunFam" id="3.40.50.720:FF:000009">
    <property type="entry name" value="Fatty oxidation complex, alpha subunit"/>
    <property type="match status" value="1"/>
</dbReference>
<evidence type="ECO:0000256" key="4">
    <source>
        <dbReference type="ARBA" id="ARBA00022963"/>
    </source>
</evidence>
<feature type="domain" description="3-hydroxyacyl-CoA dehydrogenase NAD binding" evidence="14">
    <location>
        <begin position="299"/>
        <end position="474"/>
    </location>
</feature>
<dbReference type="CDD" id="cd06558">
    <property type="entry name" value="crotonase-like"/>
    <property type="match status" value="1"/>
</dbReference>
<accession>A0A2R4XGA0</accession>
<comment type="catalytic activity">
    <reaction evidence="12">
        <text>a (3S)-3-hydroxyacyl-CoA + NAD(+) = a 3-oxoacyl-CoA + NADH + H(+)</text>
        <dbReference type="Rhea" id="RHEA:22432"/>
        <dbReference type="ChEBI" id="CHEBI:15378"/>
        <dbReference type="ChEBI" id="CHEBI:57318"/>
        <dbReference type="ChEBI" id="CHEBI:57540"/>
        <dbReference type="ChEBI" id="CHEBI:57945"/>
        <dbReference type="ChEBI" id="CHEBI:90726"/>
        <dbReference type="EC" id="1.1.1.35"/>
    </reaction>
</comment>
<dbReference type="InterPro" id="IPR036291">
    <property type="entry name" value="NAD(P)-bd_dom_sf"/>
</dbReference>
<comment type="pathway">
    <text evidence="2">Lipid metabolism; fatty acid beta-oxidation.</text>
</comment>
<dbReference type="InterPro" id="IPR006108">
    <property type="entry name" value="3HC_DH_C"/>
</dbReference>